<sequence>MSINSNIGSLHQMQLFPVVEVVSDDIPMGVLNDGTPYLTLYGLAKLCGIDDTPLRVFTSNWDTEKNKPRGQKVAAYLAGKGFHNVDRLYTRVLNSSNVETHAYPDYVCMAILRYYALDATNFDRSVAIGNFVRLAEYTLKRMIYEKSNYNPNASIDISFENYRARIKLNDQIPTTHFAVFREIADIAMNLIGGGFPMDDTTSLDGSVGIHWGKYWSANGLSEKFGERVQHQHLFPENYRQSAANKYITAWIYPIEALGVFRKWLHDNYAMEKLPNYLGNKKLSNASELLESIKKPALPNKH</sequence>
<feature type="domain" description="BstA-like C-terminal" evidence="1">
    <location>
        <begin position="160"/>
        <end position="281"/>
    </location>
</feature>
<dbReference type="EMBL" id="LK931336">
    <property type="protein sequence ID" value="CDZ82921.1"/>
    <property type="molecule type" value="Genomic_DNA"/>
</dbReference>
<accession>A0A078LCY3</accession>
<dbReference type="InterPro" id="IPR058744">
    <property type="entry name" value="BstA-like_C"/>
</dbReference>
<dbReference type="PATRIC" id="fig|545.12.peg.1013"/>
<reference evidence="2" key="1">
    <citation type="submission" date="2014-06" db="EMBL/GenBank/DDBJ databases">
        <authorList>
            <person name="Urmite Genomes Urmite Genomes"/>
        </authorList>
    </citation>
    <scope>NUCLEOTIDE SEQUENCE</scope>
</reference>
<proteinExistence type="predicted"/>
<protein>
    <recommendedName>
        <fullName evidence="1">BstA-like C-terminal domain-containing protein</fullName>
    </recommendedName>
</protein>
<organism evidence="2">
    <name type="scientific">Citrobacter koseri</name>
    <name type="common">Citrobacter diversus</name>
    <dbReference type="NCBI Taxonomy" id="545"/>
    <lineage>
        <taxon>Bacteria</taxon>
        <taxon>Pseudomonadati</taxon>
        <taxon>Pseudomonadota</taxon>
        <taxon>Gammaproteobacteria</taxon>
        <taxon>Enterobacterales</taxon>
        <taxon>Enterobacteriaceae</taxon>
        <taxon>Citrobacter</taxon>
    </lineage>
</organism>
<dbReference type="Pfam" id="PF26567">
    <property type="entry name" value="BstA_C"/>
    <property type="match status" value="1"/>
</dbReference>
<evidence type="ECO:0000259" key="1">
    <source>
        <dbReference type="Pfam" id="PF26567"/>
    </source>
</evidence>
<gene>
    <name evidence="2" type="ORF">BN1086_01016</name>
</gene>
<evidence type="ECO:0000313" key="2">
    <source>
        <dbReference type="EMBL" id="CDZ82921.1"/>
    </source>
</evidence>
<dbReference type="AlphaFoldDB" id="A0A078LCY3"/>
<name>A0A078LCY3_CITKO</name>